<keyword evidence="4" id="KW-1185">Reference proteome</keyword>
<evidence type="ECO:0000256" key="1">
    <source>
        <dbReference type="SAM" id="Phobius"/>
    </source>
</evidence>
<name>A0A6B3SYV6_9BURK</name>
<keyword evidence="2" id="KW-0732">Signal</keyword>
<evidence type="ECO:0000256" key="2">
    <source>
        <dbReference type="SAM" id="SignalP"/>
    </source>
</evidence>
<accession>A0A6B3SYV6</accession>
<keyword evidence="1" id="KW-0472">Membrane</keyword>
<dbReference type="Proteomes" id="UP000482155">
    <property type="component" value="Unassembled WGS sequence"/>
</dbReference>
<evidence type="ECO:0000313" key="4">
    <source>
        <dbReference type="Proteomes" id="UP000482155"/>
    </source>
</evidence>
<feature type="transmembrane region" description="Helical" evidence="1">
    <location>
        <begin position="87"/>
        <end position="106"/>
    </location>
</feature>
<sequence>MSTLQSPMLVLAGTFSFAAAAAHLACIVGGPGWYRAMGAGERMALAAARGQWRPTIVTLLISAILVTWGLYALSGAGVLAELPLQRWILPVITAVYLLRGLFFMPLRAHFPGNSAAFWYWSSGICAAIGVVHLVGLWQAWG</sequence>
<evidence type="ECO:0008006" key="5">
    <source>
        <dbReference type="Google" id="ProtNLM"/>
    </source>
</evidence>
<reference evidence="3 4" key="1">
    <citation type="submission" date="2020-02" db="EMBL/GenBank/DDBJ databases">
        <authorList>
            <person name="Kim M.K."/>
        </authorList>
    </citation>
    <scope>NUCLEOTIDE SEQUENCE [LARGE SCALE GENOMIC DNA]</scope>
    <source>
        <strain evidence="3 4">17J57-3</strain>
    </source>
</reference>
<dbReference type="EMBL" id="JAAIVB010000085">
    <property type="protein sequence ID" value="NEX64856.1"/>
    <property type="molecule type" value="Genomic_DNA"/>
</dbReference>
<gene>
    <name evidence="3" type="ORF">G3574_27560</name>
</gene>
<feature type="transmembrane region" description="Helical" evidence="1">
    <location>
        <begin position="56"/>
        <end position="80"/>
    </location>
</feature>
<dbReference type="AlphaFoldDB" id="A0A6B3SYV6"/>
<protein>
    <recommendedName>
        <fullName evidence="5">Transmembrane protein</fullName>
    </recommendedName>
</protein>
<proteinExistence type="predicted"/>
<feature type="chain" id="PRO_5025622717" description="Transmembrane protein" evidence="2">
    <location>
        <begin position="22"/>
        <end position="141"/>
    </location>
</feature>
<evidence type="ECO:0000313" key="3">
    <source>
        <dbReference type="EMBL" id="NEX64856.1"/>
    </source>
</evidence>
<feature type="transmembrane region" description="Helical" evidence="1">
    <location>
        <begin position="118"/>
        <end position="140"/>
    </location>
</feature>
<comment type="caution">
    <text evidence="3">The sequence shown here is derived from an EMBL/GenBank/DDBJ whole genome shotgun (WGS) entry which is preliminary data.</text>
</comment>
<organism evidence="3 4">
    <name type="scientific">Noviherbaspirillum galbum</name>
    <dbReference type="NCBI Taxonomy" id="2709383"/>
    <lineage>
        <taxon>Bacteria</taxon>
        <taxon>Pseudomonadati</taxon>
        <taxon>Pseudomonadota</taxon>
        <taxon>Betaproteobacteria</taxon>
        <taxon>Burkholderiales</taxon>
        <taxon>Oxalobacteraceae</taxon>
        <taxon>Noviherbaspirillum</taxon>
    </lineage>
</organism>
<feature type="signal peptide" evidence="2">
    <location>
        <begin position="1"/>
        <end position="21"/>
    </location>
</feature>
<keyword evidence="1" id="KW-0812">Transmembrane</keyword>
<keyword evidence="1" id="KW-1133">Transmembrane helix</keyword>